<name>A0A6L8W537_9PROT</name>
<evidence type="ECO:0000259" key="1">
    <source>
        <dbReference type="PROSITE" id="PS51725"/>
    </source>
</evidence>
<dbReference type="AlphaFoldDB" id="A0A6L8W537"/>
<protein>
    <submittedName>
        <fullName evidence="2">Antibiotic biosynthesis monooxygenase</fullName>
    </submittedName>
</protein>
<proteinExistence type="predicted"/>
<dbReference type="InterPro" id="IPR050744">
    <property type="entry name" value="AI-2_Isomerase_LsrG"/>
</dbReference>
<dbReference type="PROSITE" id="PS51725">
    <property type="entry name" value="ABM"/>
    <property type="match status" value="1"/>
</dbReference>
<accession>A0A6L8W537</accession>
<keyword evidence="3" id="KW-1185">Reference proteome</keyword>
<evidence type="ECO:0000313" key="3">
    <source>
        <dbReference type="Proteomes" id="UP000476030"/>
    </source>
</evidence>
<dbReference type="Gene3D" id="3.30.70.100">
    <property type="match status" value="1"/>
</dbReference>
<sequence length="104" mass="11249">MQPVNVIAMITTKPGKRADVLAAFKANVPAVHAEEGCIEYNAVIDMDGVGGFQAELGENSFAVIEKWESMDALMAHAKSDHMKAYGAKTKDMLDSRTIHILKSA</sequence>
<gene>
    <name evidence="2" type="ORF">GQE98_06125</name>
</gene>
<dbReference type="RefSeq" id="WP_161314728.1">
    <property type="nucleotide sequence ID" value="NZ_WTUW01000001.1"/>
</dbReference>
<organism evidence="2 3">
    <name type="scientific">Sneathiella litorea</name>
    <dbReference type="NCBI Taxonomy" id="2606216"/>
    <lineage>
        <taxon>Bacteria</taxon>
        <taxon>Pseudomonadati</taxon>
        <taxon>Pseudomonadota</taxon>
        <taxon>Alphaproteobacteria</taxon>
        <taxon>Sneathiellales</taxon>
        <taxon>Sneathiellaceae</taxon>
        <taxon>Sneathiella</taxon>
    </lineage>
</organism>
<evidence type="ECO:0000313" key="2">
    <source>
        <dbReference type="EMBL" id="MZR30211.1"/>
    </source>
</evidence>
<keyword evidence="2" id="KW-0503">Monooxygenase</keyword>
<reference evidence="2 3" key="1">
    <citation type="submission" date="2019-12" db="EMBL/GenBank/DDBJ databases">
        <title>Snethiella sp. nov. sp. isolated from sea sand.</title>
        <authorList>
            <person name="Kim J."/>
            <person name="Jeong S.E."/>
            <person name="Jung H.S."/>
            <person name="Jeon C.O."/>
        </authorList>
    </citation>
    <scope>NUCLEOTIDE SEQUENCE [LARGE SCALE GENOMIC DNA]</scope>
    <source>
        <strain evidence="2 3">DP05</strain>
    </source>
</reference>
<dbReference type="InterPro" id="IPR011008">
    <property type="entry name" value="Dimeric_a/b-barrel"/>
</dbReference>
<dbReference type="GO" id="GO:0004497">
    <property type="term" value="F:monooxygenase activity"/>
    <property type="evidence" value="ECO:0007669"/>
    <property type="project" value="UniProtKB-KW"/>
</dbReference>
<dbReference type="Pfam" id="PF03992">
    <property type="entry name" value="ABM"/>
    <property type="match status" value="1"/>
</dbReference>
<dbReference type="GO" id="GO:0005829">
    <property type="term" value="C:cytosol"/>
    <property type="evidence" value="ECO:0007669"/>
    <property type="project" value="TreeGrafter"/>
</dbReference>
<keyword evidence="2" id="KW-0560">Oxidoreductase</keyword>
<dbReference type="SUPFAM" id="SSF54909">
    <property type="entry name" value="Dimeric alpha+beta barrel"/>
    <property type="match status" value="1"/>
</dbReference>
<dbReference type="PANTHER" id="PTHR33336">
    <property type="entry name" value="QUINOL MONOOXYGENASE YGIN-RELATED"/>
    <property type="match status" value="1"/>
</dbReference>
<feature type="domain" description="ABM" evidence="1">
    <location>
        <begin position="4"/>
        <end position="101"/>
    </location>
</feature>
<dbReference type="PANTHER" id="PTHR33336:SF3">
    <property type="entry name" value="ABM DOMAIN-CONTAINING PROTEIN"/>
    <property type="match status" value="1"/>
</dbReference>
<dbReference type="EMBL" id="WTUW01000001">
    <property type="protein sequence ID" value="MZR30211.1"/>
    <property type="molecule type" value="Genomic_DNA"/>
</dbReference>
<comment type="caution">
    <text evidence="2">The sequence shown here is derived from an EMBL/GenBank/DDBJ whole genome shotgun (WGS) entry which is preliminary data.</text>
</comment>
<dbReference type="Proteomes" id="UP000476030">
    <property type="component" value="Unassembled WGS sequence"/>
</dbReference>
<dbReference type="InterPro" id="IPR007138">
    <property type="entry name" value="ABM_dom"/>
</dbReference>